<evidence type="ECO:0000256" key="5">
    <source>
        <dbReference type="ARBA" id="ARBA00022801"/>
    </source>
</evidence>
<dbReference type="Gene3D" id="1.10.1380.10">
    <property type="entry name" value="Neutral endopeptidase , domain2"/>
    <property type="match status" value="1"/>
</dbReference>
<comment type="cofactor">
    <cofactor evidence="1">
        <name>Zn(2+)</name>
        <dbReference type="ChEBI" id="CHEBI:29105"/>
    </cofactor>
</comment>
<evidence type="ECO:0000256" key="4">
    <source>
        <dbReference type="ARBA" id="ARBA00022723"/>
    </source>
</evidence>
<dbReference type="PANTHER" id="PTHR11733:SF237">
    <property type="entry name" value="NEPRILYSIN-LIKE 4"/>
    <property type="match status" value="1"/>
</dbReference>
<keyword evidence="8" id="KW-0472">Membrane</keyword>
<gene>
    <name evidence="11" type="primary">Neprilysin</name>
</gene>
<keyword evidence="8" id="KW-1133">Transmembrane helix</keyword>
<dbReference type="Pfam" id="PF01431">
    <property type="entry name" value="Peptidase_M13"/>
    <property type="match status" value="1"/>
</dbReference>
<evidence type="ECO:0000313" key="11">
    <source>
        <dbReference type="EMBL" id="MIC88615.1"/>
    </source>
</evidence>
<proteinExistence type="inferred from homology"/>
<evidence type="ECO:0000256" key="2">
    <source>
        <dbReference type="ARBA" id="ARBA00007357"/>
    </source>
</evidence>
<keyword evidence="4" id="KW-0479">Metal-binding</keyword>
<organism evidence="11">
    <name type="scientific">Scolopendra viridis</name>
    <name type="common">Giant centipede</name>
    <dbReference type="NCBI Taxonomy" id="118503"/>
    <lineage>
        <taxon>Eukaryota</taxon>
        <taxon>Metazoa</taxon>
        <taxon>Ecdysozoa</taxon>
        <taxon>Arthropoda</taxon>
        <taxon>Myriapoda</taxon>
        <taxon>Chilopoda</taxon>
        <taxon>Pleurostigmophora</taxon>
        <taxon>Scolopendromorpha</taxon>
        <taxon>Scolopendridae</taxon>
        <taxon>Scolopendra</taxon>
    </lineage>
</organism>
<accession>A0A4D5R8Y8</accession>
<evidence type="ECO:0000259" key="9">
    <source>
        <dbReference type="Pfam" id="PF01431"/>
    </source>
</evidence>
<dbReference type="Pfam" id="PF05649">
    <property type="entry name" value="Peptidase_M13_N"/>
    <property type="match status" value="1"/>
</dbReference>
<sequence>MSIKMESSQTYLTNKHETNNSCWTNRTRTEKRLLLWVLVLIPIVIALVIAVAVISNDYNKLKLQQGGQEGTVTEVNGTDLCVTPECINAAAILLNSVNLSVNPCNDFYTFACGGWMENHPIPDEKSRIGSFDVLDEKITQNYKVLLSAPIDDSDSEATMKAKKMYTACLDQESVWNITVPSILNEMKKYGDWPIITSNWSEKNFDWINVQATLKRTPPSPVESVSIIIGIDITFDAKNTSQNIIYFDQPTLGLNRDYLLNPQNYSRVINAFKTLVRQVATVFAKYQNVTPVDENLTLDIEEMIDLQTNIAKISLPPADKRKKDLIYHKMSIKELNNITKNEIDWLRLTNILFNNITNITEEELVVVNDKNYAIQMVDLLNSTSPRTIANYMMWRFMHPLLKHMSREVQQYYFQYSKVLTGVASEKPRWKDCTNEVDEGLGMALGSMFVKKYFPEKSKQAAEKMIENIRSEFLVMLRSVDWMDEKTRHAAIEKGNRIADNIGYPSWIVKPDKLDEYFKEVSISQDNYYENLRSTAERESLEDLRSLRDQPVDKTKWYMTPGTVNAYYSPELNSINFPAGILQNPFYSEGNPMALNYGGIGAVIGHEITHGFDDEGRLYDKEGNLDKWWSPDVTQHFTQKAQCYIDQYGSFCPPELKGLCLNGNLTLGENIADNGGIKSAYKAYKEWIKNNGEEPRLPGLEKFSMEKLFFLGFGQVWCAQVRTEYLLNAVFKDPHSPPKYRVLGTISNSEDFASVFQCAEGTPMNRGNNRCKLW</sequence>
<dbReference type="PRINTS" id="PR00786">
    <property type="entry name" value="NEPRILYSIN"/>
</dbReference>
<evidence type="ECO:0000256" key="7">
    <source>
        <dbReference type="ARBA" id="ARBA00023049"/>
    </source>
</evidence>
<dbReference type="GO" id="GO:0046872">
    <property type="term" value="F:metal ion binding"/>
    <property type="evidence" value="ECO:0007669"/>
    <property type="project" value="UniProtKB-KW"/>
</dbReference>
<dbReference type="InterPro" id="IPR008753">
    <property type="entry name" value="Peptidase_M13_N"/>
</dbReference>
<evidence type="ECO:0000256" key="6">
    <source>
        <dbReference type="ARBA" id="ARBA00022833"/>
    </source>
</evidence>
<evidence type="ECO:0000259" key="10">
    <source>
        <dbReference type="Pfam" id="PF05649"/>
    </source>
</evidence>
<dbReference type="GO" id="GO:0016485">
    <property type="term" value="P:protein processing"/>
    <property type="evidence" value="ECO:0007669"/>
    <property type="project" value="TreeGrafter"/>
</dbReference>
<dbReference type="InterPro" id="IPR000718">
    <property type="entry name" value="Peptidase_M13"/>
</dbReference>
<keyword evidence="6" id="KW-0862">Zinc</keyword>
<evidence type="ECO:0000256" key="8">
    <source>
        <dbReference type="SAM" id="Phobius"/>
    </source>
</evidence>
<feature type="domain" description="Peptidase M13 N-terminal" evidence="10">
    <location>
        <begin position="103"/>
        <end position="503"/>
    </location>
</feature>
<evidence type="ECO:0000256" key="1">
    <source>
        <dbReference type="ARBA" id="ARBA00001947"/>
    </source>
</evidence>
<feature type="domain" description="Peptidase M13 C-terminal" evidence="9">
    <location>
        <begin position="563"/>
        <end position="766"/>
    </location>
</feature>
<dbReference type="EMBL" id="GGNE01000074">
    <property type="protein sequence ID" value="MIC88615.1"/>
    <property type="molecule type" value="Transcribed_RNA"/>
</dbReference>
<reference evidence="11" key="1">
    <citation type="journal article" date="2018" name="Toxicon">
        <title>Venom-gland transcriptomics and venom proteomics of the giant Florida blue centipede, Scolopendra viridis.</title>
        <authorList>
            <person name="Ward M.J."/>
            <person name="Rokyta D.R."/>
        </authorList>
    </citation>
    <scope>NUCLEOTIDE SEQUENCE</scope>
    <source>
        <tissue evidence="11">Venom gland</tissue>
    </source>
</reference>
<dbReference type="PANTHER" id="PTHR11733">
    <property type="entry name" value="ZINC METALLOPROTEASE FAMILY M13 NEPRILYSIN-RELATED"/>
    <property type="match status" value="1"/>
</dbReference>
<keyword evidence="3" id="KW-0645">Protease</keyword>
<keyword evidence="8" id="KW-0812">Transmembrane</keyword>
<evidence type="ECO:0000256" key="3">
    <source>
        <dbReference type="ARBA" id="ARBA00022670"/>
    </source>
</evidence>
<keyword evidence="5" id="KW-0378">Hydrolase</keyword>
<feature type="transmembrane region" description="Helical" evidence="8">
    <location>
        <begin position="33"/>
        <end position="54"/>
    </location>
</feature>
<dbReference type="InterPro" id="IPR018497">
    <property type="entry name" value="Peptidase_M13_C"/>
</dbReference>
<name>A0A4D5R8Y8_SCOVI</name>
<dbReference type="PROSITE" id="PS51885">
    <property type="entry name" value="NEPRILYSIN"/>
    <property type="match status" value="1"/>
</dbReference>
<dbReference type="Gene3D" id="3.40.390.10">
    <property type="entry name" value="Collagenase (Catalytic Domain)"/>
    <property type="match status" value="1"/>
</dbReference>
<dbReference type="GO" id="GO:0004222">
    <property type="term" value="F:metalloendopeptidase activity"/>
    <property type="evidence" value="ECO:0007669"/>
    <property type="project" value="InterPro"/>
</dbReference>
<dbReference type="AlphaFoldDB" id="A0A4D5R8Y8"/>
<keyword evidence="7" id="KW-0482">Metalloprotease</keyword>
<dbReference type="GO" id="GO:0005886">
    <property type="term" value="C:plasma membrane"/>
    <property type="evidence" value="ECO:0007669"/>
    <property type="project" value="TreeGrafter"/>
</dbReference>
<dbReference type="InterPro" id="IPR024079">
    <property type="entry name" value="MetalloPept_cat_dom_sf"/>
</dbReference>
<comment type="similarity">
    <text evidence="2">Belongs to the peptidase M13 family.</text>
</comment>
<dbReference type="CDD" id="cd08662">
    <property type="entry name" value="M13"/>
    <property type="match status" value="1"/>
</dbReference>
<protein>
    <submittedName>
        <fullName evidence="11">Neprilysin</fullName>
    </submittedName>
</protein>
<dbReference type="InterPro" id="IPR042089">
    <property type="entry name" value="Peptidase_M13_dom_2"/>
</dbReference>
<dbReference type="SUPFAM" id="SSF55486">
    <property type="entry name" value="Metalloproteases ('zincins'), catalytic domain"/>
    <property type="match status" value="1"/>
</dbReference>